<dbReference type="Proteomes" id="UP000823597">
    <property type="component" value="Unassembled WGS sequence"/>
</dbReference>
<dbReference type="EMBL" id="JADIME010000043">
    <property type="protein sequence ID" value="MBO8465180.1"/>
    <property type="molecule type" value="Genomic_DNA"/>
</dbReference>
<reference evidence="1" key="1">
    <citation type="submission" date="2020-10" db="EMBL/GenBank/DDBJ databases">
        <authorList>
            <person name="Gilroy R."/>
        </authorList>
    </citation>
    <scope>NUCLEOTIDE SEQUENCE</scope>
    <source>
        <strain evidence="1">10037</strain>
    </source>
</reference>
<dbReference type="AlphaFoldDB" id="A0A9D9I3A4"/>
<name>A0A9D9I3A4_9BACT</name>
<organism evidence="1 2">
    <name type="scientific">Candidatus Merdivivens pullistercoris</name>
    <dbReference type="NCBI Taxonomy" id="2840873"/>
    <lineage>
        <taxon>Bacteria</taxon>
        <taxon>Pseudomonadati</taxon>
        <taxon>Bacteroidota</taxon>
        <taxon>Bacteroidia</taxon>
        <taxon>Bacteroidales</taxon>
        <taxon>Muribaculaceae</taxon>
        <taxon>Muribaculaceae incertae sedis</taxon>
        <taxon>Candidatus Merdivivens</taxon>
    </lineage>
</organism>
<sequence length="56" mass="6131">MISLKSMPLTRIRLKGSGCYMDGYAGCLASGVTLIIVSEKDGMCTVFYVYDGLDWT</sequence>
<proteinExistence type="predicted"/>
<comment type="caution">
    <text evidence="1">The sequence shown here is derived from an EMBL/GenBank/DDBJ whole genome shotgun (WGS) entry which is preliminary data.</text>
</comment>
<gene>
    <name evidence="1" type="ORF">IAB93_04180</name>
</gene>
<evidence type="ECO:0000313" key="2">
    <source>
        <dbReference type="Proteomes" id="UP000823597"/>
    </source>
</evidence>
<protein>
    <submittedName>
        <fullName evidence="1">Uncharacterized protein</fullName>
    </submittedName>
</protein>
<evidence type="ECO:0000313" key="1">
    <source>
        <dbReference type="EMBL" id="MBO8465180.1"/>
    </source>
</evidence>
<accession>A0A9D9I3A4</accession>
<reference evidence="1" key="2">
    <citation type="journal article" date="2021" name="PeerJ">
        <title>Extensive microbial diversity within the chicken gut microbiome revealed by metagenomics and culture.</title>
        <authorList>
            <person name="Gilroy R."/>
            <person name="Ravi A."/>
            <person name="Getino M."/>
            <person name="Pursley I."/>
            <person name="Horton D.L."/>
            <person name="Alikhan N.F."/>
            <person name="Baker D."/>
            <person name="Gharbi K."/>
            <person name="Hall N."/>
            <person name="Watson M."/>
            <person name="Adriaenssens E.M."/>
            <person name="Foster-Nyarko E."/>
            <person name="Jarju S."/>
            <person name="Secka A."/>
            <person name="Antonio M."/>
            <person name="Oren A."/>
            <person name="Chaudhuri R.R."/>
            <person name="La Ragione R."/>
            <person name="Hildebrand F."/>
            <person name="Pallen M.J."/>
        </authorList>
    </citation>
    <scope>NUCLEOTIDE SEQUENCE</scope>
    <source>
        <strain evidence="1">10037</strain>
    </source>
</reference>